<dbReference type="SUPFAM" id="SSF55387">
    <property type="entry name" value="Frataxin/Nqo15-like"/>
    <property type="match status" value="1"/>
</dbReference>
<dbReference type="GO" id="GO:0008199">
    <property type="term" value="F:ferric iron binding"/>
    <property type="evidence" value="ECO:0007669"/>
    <property type="project" value="InterPro"/>
</dbReference>
<dbReference type="AlphaFoldDB" id="A0A6G0XDY1"/>
<name>A0A6G0XDY1_9STRA</name>
<comment type="similarity">
    <text evidence="1">Belongs to the frataxin family.</text>
</comment>
<evidence type="ECO:0000313" key="4">
    <source>
        <dbReference type="EMBL" id="KAF0738209.1"/>
    </source>
</evidence>
<dbReference type="GO" id="GO:0016226">
    <property type="term" value="P:iron-sulfur cluster assembly"/>
    <property type="evidence" value="ECO:0007669"/>
    <property type="project" value="InterPro"/>
</dbReference>
<keyword evidence="2" id="KW-0406">Ion transport</keyword>
<reference evidence="4 5" key="1">
    <citation type="submission" date="2019-07" db="EMBL/GenBank/DDBJ databases">
        <title>Genomics analysis of Aphanomyces spp. identifies a new class of oomycete effector associated with host adaptation.</title>
        <authorList>
            <person name="Gaulin E."/>
        </authorList>
    </citation>
    <scope>NUCLEOTIDE SEQUENCE [LARGE SCALE GENOMIC DNA]</scope>
    <source>
        <strain evidence="4 5">ATCC 201684</strain>
    </source>
</reference>
<evidence type="ECO:0000256" key="2">
    <source>
        <dbReference type="ARBA" id="ARBA00022496"/>
    </source>
</evidence>
<keyword evidence="5" id="KW-1185">Reference proteome</keyword>
<dbReference type="OrthoDB" id="58083at2759"/>
<comment type="caution">
    <text evidence="4">The sequence shown here is derived from an EMBL/GenBank/DDBJ whole genome shotgun (WGS) entry which is preliminary data.</text>
</comment>
<keyword evidence="2" id="KW-0813">Transport</keyword>
<sequence length="142" mass="15944">MWSRLRVGTRSFSSNKLAIPTASSKRRGIPPLRPDKFDALSKSCFERIEHALAPLLPPENEDLSIERTSNPDTLVIAVPPKEFILKVIAKRQKVELVSPISGTRSYAFNSKTLRWEDDTDGHDLEGLLTRDLMRLCNGVPGF</sequence>
<dbReference type="InterPro" id="IPR036524">
    <property type="entry name" value="Frataxin/CyaY_sf"/>
</dbReference>
<gene>
    <name evidence="4" type="ORF">Ae201684_006184</name>
</gene>
<dbReference type="Gene3D" id="3.30.920.10">
    <property type="entry name" value="Frataxin/CyaY"/>
    <property type="match status" value="1"/>
</dbReference>
<dbReference type="EMBL" id="VJMJ01000079">
    <property type="protein sequence ID" value="KAF0738209.1"/>
    <property type="molecule type" value="Genomic_DNA"/>
</dbReference>
<accession>A0A6G0XDY1</accession>
<dbReference type="VEuPathDB" id="FungiDB:AeMF1_003217"/>
<dbReference type="Proteomes" id="UP000481153">
    <property type="component" value="Unassembled WGS sequence"/>
</dbReference>
<evidence type="ECO:0000256" key="1">
    <source>
        <dbReference type="ARBA" id="ARBA00008183"/>
    </source>
</evidence>
<dbReference type="GO" id="GO:0005737">
    <property type="term" value="C:cytoplasm"/>
    <property type="evidence" value="ECO:0007669"/>
    <property type="project" value="UniProtKB-ARBA"/>
</dbReference>
<protein>
    <submittedName>
        <fullName evidence="4">Uncharacterized protein</fullName>
    </submittedName>
</protein>
<evidence type="ECO:0000256" key="3">
    <source>
        <dbReference type="ARBA" id="ARBA00023004"/>
    </source>
</evidence>
<dbReference type="PROSITE" id="PS50810">
    <property type="entry name" value="FRATAXIN_2"/>
    <property type="match status" value="1"/>
</dbReference>
<dbReference type="Pfam" id="PF01491">
    <property type="entry name" value="Frataxin_Cyay"/>
    <property type="match status" value="1"/>
</dbReference>
<proteinExistence type="inferred from homology"/>
<organism evidence="4 5">
    <name type="scientific">Aphanomyces euteiches</name>
    <dbReference type="NCBI Taxonomy" id="100861"/>
    <lineage>
        <taxon>Eukaryota</taxon>
        <taxon>Sar</taxon>
        <taxon>Stramenopiles</taxon>
        <taxon>Oomycota</taxon>
        <taxon>Saprolegniomycetes</taxon>
        <taxon>Saprolegniales</taxon>
        <taxon>Verrucalvaceae</taxon>
        <taxon>Aphanomyces</taxon>
    </lineage>
</organism>
<keyword evidence="2" id="KW-0410">Iron transport</keyword>
<evidence type="ECO:0000313" key="5">
    <source>
        <dbReference type="Proteomes" id="UP000481153"/>
    </source>
</evidence>
<dbReference type="GO" id="GO:0006826">
    <property type="term" value="P:iron ion transport"/>
    <property type="evidence" value="ECO:0007669"/>
    <property type="project" value="UniProtKB-KW"/>
</dbReference>
<dbReference type="InterPro" id="IPR002908">
    <property type="entry name" value="Frataxin/CyaY"/>
</dbReference>
<keyword evidence="3" id="KW-0408">Iron</keyword>